<organism evidence="2 3">
    <name type="scientific">Prochlorococcus marinus (strain MIT 9211)</name>
    <dbReference type="NCBI Taxonomy" id="93059"/>
    <lineage>
        <taxon>Bacteria</taxon>
        <taxon>Bacillati</taxon>
        <taxon>Cyanobacteriota</taxon>
        <taxon>Cyanophyceae</taxon>
        <taxon>Synechococcales</taxon>
        <taxon>Prochlorococcaceae</taxon>
        <taxon>Prochlorococcus</taxon>
    </lineage>
</organism>
<keyword evidence="1" id="KW-0812">Transmembrane</keyword>
<evidence type="ECO:0000313" key="3">
    <source>
        <dbReference type="Proteomes" id="UP000000788"/>
    </source>
</evidence>
<dbReference type="RefSeq" id="WP_012195931.1">
    <property type="nucleotide sequence ID" value="NC_009976.1"/>
</dbReference>
<keyword evidence="1" id="KW-1133">Transmembrane helix</keyword>
<keyword evidence="1" id="KW-0472">Membrane</keyword>
<dbReference type="STRING" id="93059.P9211_13791"/>
<dbReference type="OrthoDB" id="513456at2"/>
<gene>
    <name evidence="2" type="ordered locus">P9211_13791</name>
</gene>
<dbReference type="KEGG" id="pmj:P9211_13791"/>
<dbReference type="HOGENOM" id="CLU_108245_1_0_3"/>
<dbReference type="EMBL" id="CP000878">
    <property type="protein sequence ID" value="ABX09310.1"/>
    <property type="molecule type" value="Genomic_DNA"/>
</dbReference>
<name>A9BBU8_PROM4</name>
<accession>A9BBU8</accession>
<evidence type="ECO:0000313" key="2">
    <source>
        <dbReference type="EMBL" id="ABX09310.1"/>
    </source>
</evidence>
<dbReference type="Pfam" id="PF11317">
    <property type="entry name" value="DUF3119"/>
    <property type="match status" value="1"/>
</dbReference>
<dbReference type="AlphaFoldDB" id="A9BBU8"/>
<dbReference type="Proteomes" id="UP000000788">
    <property type="component" value="Chromosome"/>
</dbReference>
<keyword evidence="3" id="KW-1185">Reference proteome</keyword>
<proteinExistence type="predicted"/>
<evidence type="ECO:0000256" key="1">
    <source>
        <dbReference type="SAM" id="Phobius"/>
    </source>
</evidence>
<sequence>MFSKSSLQPNIQDEDGVILTPMYRLPLFIMSMGFPLLLLPIRPWPTLVISGFGLFLLLQSFTLRLKFTSKELIVLQLGRELRRFPFKKWIAWRILLPKLPGLLYFREEASPHLLPILFNTKMLEEQLKIHVGKLQILNENNQKVPS</sequence>
<dbReference type="InterPro" id="IPR021467">
    <property type="entry name" value="DUF3119"/>
</dbReference>
<reference evidence="2 3" key="1">
    <citation type="journal article" date="2007" name="PLoS Genet.">
        <title>Patterns and implications of gene gain and loss in the evolution of Prochlorococcus.</title>
        <authorList>
            <person name="Kettler G.C."/>
            <person name="Martiny A.C."/>
            <person name="Huang K."/>
            <person name="Zucker J."/>
            <person name="Coleman M.L."/>
            <person name="Rodrigue S."/>
            <person name="Chen F."/>
            <person name="Lapidus A."/>
            <person name="Ferriera S."/>
            <person name="Johnson J."/>
            <person name="Steglich C."/>
            <person name="Church G.M."/>
            <person name="Richardson P."/>
            <person name="Chisholm S.W."/>
        </authorList>
    </citation>
    <scope>NUCLEOTIDE SEQUENCE [LARGE SCALE GENOMIC DNA]</scope>
    <source>
        <strain evidence="3">MIT 9211</strain>
    </source>
</reference>
<evidence type="ECO:0008006" key="4">
    <source>
        <dbReference type="Google" id="ProtNLM"/>
    </source>
</evidence>
<protein>
    <recommendedName>
        <fullName evidence="4">Glycerol dehydrogenase</fullName>
    </recommendedName>
</protein>
<dbReference type="eggNOG" id="ENOG50318U5">
    <property type="taxonomic scope" value="Bacteria"/>
</dbReference>
<feature type="transmembrane region" description="Helical" evidence="1">
    <location>
        <begin position="47"/>
        <end position="65"/>
    </location>
</feature>